<evidence type="ECO:0000256" key="1">
    <source>
        <dbReference type="SAM" id="SignalP"/>
    </source>
</evidence>
<gene>
    <name evidence="2" type="ORF">GCM10023333_17490</name>
</gene>
<dbReference type="EMBL" id="BAABJZ010000024">
    <property type="protein sequence ID" value="GAA4883734.1"/>
    <property type="molecule type" value="Genomic_DNA"/>
</dbReference>
<dbReference type="RefSeq" id="WP_345334978.1">
    <property type="nucleotide sequence ID" value="NZ_BAABJZ010000024.1"/>
</dbReference>
<dbReference type="Proteomes" id="UP001499988">
    <property type="component" value="Unassembled WGS sequence"/>
</dbReference>
<sequence>MPAVARPIPRLMLQSAALVCVVLALSLTTLAQAATPFYGPKYLPKFVTSERLELQTHADHWQLTISHLRSRWQRIDRISVHQDGQLLSQTEQTPQRHLGAFHRPTSAHLKVQSAVLPLPQQRLDRQRPVTLTLSGPQGQCKHTVMLQP</sequence>
<organism evidence="2 3">
    <name type="scientific">Ferrimonas pelagia</name>
    <dbReference type="NCBI Taxonomy" id="1177826"/>
    <lineage>
        <taxon>Bacteria</taxon>
        <taxon>Pseudomonadati</taxon>
        <taxon>Pseudomonadota</taxon>
        <taxon>Gammaproteobacteria</taxon>
        <taxon>Alteromonadales</taxon>
        <taxon>Ferrimonadaceae</taxon>
        <taxon>Ferrimonas</taxon>
    </lineage>
</organism>
<keyword evidence="1" id="KW-0732">Signal</keyword>
<comment type="caution">
    <text evidence="2">The sequence shown here is derived from an EMBL/GenBank/DDBJ whole genome shotgun (WGS) entry which is preliminary data.</text>
</comment>
<feature type="chain" id="PRO_5046769559" evidence="1">
    <location>
        <begin position="34"/>
        <end position="148"/>
    </location>
</feature>
<keyword evidence="3" id="KW-1185">Reference proteome</keyword>
<evidence type="ECO:0000313" key="3">
    <source>
        <dbReference type="Proteomes" id="UP001499988"/>
    </source>
</evidence>
<accession>A0ABP9EUI4</accession>
<proteinExistence type="predicted"/>
<name>A0ABP9EUI4_9GAMM</name>
<feature type="signal peptide" evidence="1">
    <location>
        <begin position="1"/>
        <end position="33"/>
    </location>
</feature>
<protein>
    <submittedName>
        <fullName evidence="2">Uncharacterized protein</fullName>
    </submittedName>
</protein>
<evidence type="ECO:0000313" key="2">
    <source>
        <dbReference type="EMBL" id="GAA4883734.1"/>
    </source>
</evidence>
<reference evidence="3" key="1">
    <citation type="journal article" date="2019" name="Int. J. Syst. Evol. Microbiol.">
        <title>The Global Catalogue of Microorganisms (GCM) 10K type strain sequencing project: providing services to taxonomists for standard genome sequencing and annotation.</title>
        <authorList>
            <consortium name="The Broad Institute Genomics Platform"/>
            <consortium name="The Broad Institute Genome Sequencing Center for Infectious Disease"/>
            <person name="Wu L."/>
            <person name="Ma J."/>
        </authorList>
    </citation>
    <scope>NUCLEOTIDE SEQUENCE [LARGE SCALE GENOMIC DNA]</scope>
    <source>
        <strain evidence="3">JCM 18401</strain>
    </source>
</reference>